<dbReference type="OMA" id="ATKLQWW"/>
<dbReference type="VEuPathDB" id="AmoebaDB:ACA1_204540"/>
<dbReference type="AlphaFoldDB" id="L8GW94"/>
<dbReference type="RefSeq" id="XP_004338379.1">
    <property type="nucleotide sequence ID" value="XM_004338331.1"/>
</dbReference>
<proteinExistence type="predicted"/>
<dbReference type="PANTHER" id="PTHR11440">
    <property type="entry name" value="LECITHIN-CHOLESTEROL ACYLTRANSFERASE-RELATED"/>
    <property type="match status" value="1"/>
</dbReference>
<dbReference type="Pfam" id="PF02450">
    <property type="entry name" value="LCAT"/>
    <property type="match status" value="1"/>
</dbReference>
<sequence length="417" mass="45157">MHSLGLTTLLLLVAVACAGFAAGAPAHPVVFFPGYSLSVFEVTVTNQTVQPSCPASGTYRLHFEADAVQNGFDITCMTNLLALNYSTETGRFSGQEGVSVALKDYGHPACAPFYEPFFVAMEGAGLVRNTTLLAACFDWRMAPNVDVIPGTNFMADTRELVIRAYEAANQTKVYLVGHSNGPIVAQYFLLHAGADFREKYIAGFIPYAGNWAGGGLMTSLLFEGLSVLDFTFLPSTAATFEAWPSTYFSAAQPATFKRVITLIRTPERNYTPEDYTQLWADSGLELAAVLNPKYNGLVKPTMFPEVPVFNFFGSNISTIVGTARANLTVGQSSTAYLEALGDINQEYITNESNEIWSEMRCDSFTNKDLPNVDHFALPNHPDVLNATVAIIKAPTPGDLCSGAAGPLLANSWLRLIM</sequence>
<dbReference type="InterPro" id="IPR029058">
    <property type="entry name" value="AB_hydrolase_fold"/>
</dbReference>
<evidence type="ECO:0000256" key="1">
    <source>
        <dbReference type="SAM" id="SignalP"/>
    </source>
</evidence>
<dbReference type="EMBL" id="KB008001">
    <property type="protein sequence ID" value="ELR16366.1"/>
    <property type="molecule type" value="Genomic_DNA"/>
</dbReference>
<dbReference type="GO" id="GO:0008374">
    <property type="term" value="F:O-acyltransferase activity"/>
    <property type="evidence" value="ECO:0007669"/>
    <property type="project" value="InterPro"/>
</dbReference>
<organism evidence="2 3">
    <name type="scientific">Acanthamoeba castellanii (strain ATCC 30010 / Neff)</name>
    <dbReference type="NCBI Taxonomy" id="1257118"/>
    <lineage>
        <taxon>Eukaryota</taxon>
        <taxon>Amoebozoa</taxon>
        <taxon>Discosea</taxon>
        <taxon>Longamoebia</taxon>
        <taxon>Centramoebida</taxon>
        <taxon>Acanthamoebidae</taxon>
        <taxon>Acanthamoeba</taxon>
    </lineage>
</organism>
<dbReference type="OrthoDB" id="190846at2759"/>
<dbReference type="Gene3D" id="3.40.50.1820">
    <property type="entry name" value="alpha/beta hydrolase"/>
    <property type="match status" value="1"/>
</dbReference>
<dbReference type="InterPro" id="IPR003386">
    <property type="entry name" value="LACT/PDAT_acylTrfase"/>
</dbReference>
<gene>
    <name evidence="2" type="ORF">ACA1_204540</name>
</gene>
<dbReference type="SUPFAM" id="SSF53474">
    <property type="entry name" value="alpha/beta-Hydrolases"/>
    <property type="match status" value="1"/>
</dbReference>
<dbReference type="Proteomes" id="UP000011083">
    <property type="component" value="Unassembled WGS sequence"/>
</dbReference>
<feature type="chain" id="PRO_5003989897" evidence="1">
    <location>
        <begin position="24"/>
        <end position="417"/>
    </location>
</feature>
<keyword evidence="3" id="KW-1185">Reference proteome</keyword>
<evidence type="ECO:0000313" key="3">
    <source>
        <dbReference type="Proteomes" id="UP000011083"/>
    </source>
</evidence>
<reference evidence="2 3" key="1">
    <citation type="journal article" date="2013" name="Genome Biol.">
        <title>Genome of Acanthamoeba castellanii highlights extensive lateral gene transfer and early evolution of tyrosine kinase signaling.</title>
        <authorList>
            <person name="Clarke M."/>
            <person name="Lohan A.J."/>
            <person name="Liu B."/>
            <person name="Lagkouvardos I."/>
            <person name="Roy S."/>
            <person name="Zafar N."/>
            <person name="Bertelli C."/>
            <person name="Schilde C."/>
            <person name="Kianianmomeni A."/>
            <person name="Burglin T.R."/>
            <person name="Frech C."/>
            <person name="Turcotte B."/>
            <person name="Kopec K.O."/>
            <person name="Synnott J.M."/>
            <person name="Choo C."/>
            <person name="Paponov I."/>
            <person name="Finkler A."/>
            <person name="Soon Heng Tan C."/>
            <person name="Hutchins A.P."/>
            <person name="Weinmeier T."/>
            <person name="Rattei T."/>
            <person name="Chu J.S."/>
            <person name="Gimenez G."/>
            <person name="Irimia M."/>
            <person name="Rigden D.J."/>
            <person name="Fitzpatrick D.A."/>
            <person name="Lorenzo-Morales J."/>
            <person name="Bateman A."/>
            <person name="Chiu C.H."/>
            <person name="Tang P."/>
            <person name="Hegemann P."/>
            <person name="Fromm H."/>
            <person name="Raoult D."/>
            <person name="Greub G."/>
            <person name="Miranda-Saavedra D."/>
            <person name="Chen N."/>
            <person name="Nash P."/>
            <person name="Ginger M.L."/>
            <person name="Horn M."/>
            <person name="Schaap P."/>
            <person name="Caler L."/>
            <person name="Loftus B."/>
        </authorList>
    </citation>
    <scope>NUCLEOTIDE SEQUENCE [LARGE SCALE GENOMIC DNA]</scope>
    <source>
        <strain evidence="2 3">Neff</strain>
    </source>
</reference>
<dbReference type="GO" id="GO:0006629">
    <property type="term" value="P:lipid metabolic process"/>
    <property type="evidence" value="ECO:0007669"/>
    <property type="project" value="InterPro"/>
</dbReference>
<keyword evidence="1" id="KW-0732">Signal</keyword>
<protein>
    <submittedName>
        <fullName evidence="2">Uncharacterized protein</fullName>
    </submittedName>
</protein>
<feature type="signal peptide" evidence="1">
    <location>
        <begin position="1"/>
        <end position="23"/>
    </location>
</feature>
<accession>L8GW94</accession>
<dbReference type="GeneID" id="14916943"/>
<evidence type="ECO:0000313" key="2">
    <source>
        <dbReference type="EMBL" id="ELR16366.1"/>
    </source>
</evidence>
<dbReference type="KEGG" id="acan:ACA1_204540"/>
<name>L8GW94_ACACF</name>